<evidence type="ECO:0000256" key="1">
    <source>
        <dbReference type="SAM" id="Phobius"/>
    </source>
</evidence>
<accession>A0A2N0B6D7</accession>
<feature type="transmembrane region" description="Helical" evidence="1">
    <location>
        <begin position="6"/>
        <end position="25"/>
    </location>
</feature>
<comment type="caution">
    <text evidence="3">The sequence shown here is derived from an EMBL/GenBank/DDBJ whole genome shotgun (WGS) entry which is preliminary data.</text>
</comment>
<accession>A0A2N0BMN8</accession>
<reference evidence="2 4" key="2">
    <citation type="journal article" date="2018" name="Microb. Genom.">
        <title>Deciphering the unexplored Leptospira diversity from soils uncovers genomic evolution to virulence.</title>
        <authorList>
            <person name="Thibeaux R."/>
            <person name="Iraola G."/>
            <person name="Ferres I."/>
            <person name="Bierque E."/>
            <person name="Girault D."/>
            <person name="Soupe-Gilbert M.E."/>
            <person name="Picardeau M."/>
            <person name="Goarant C."/>
        </authorList>
    </citation>
    <scope>NUCLEOTIDE SEQUENCE [LARGE SCALE GENOMIC DNA]</scope>
    <source>
        <strain evidence="2 4">ATI7-C-A5</strain>
    </source>
</reference>
<dbReference type="EMBL" id="NPEF01000171">
    <property type="protein sequence ID" value="PJZ92109.1"/>
    <property type="molecule type" value="Genomic_DNA"/>
</dbReference>
<keyword evidence="4" id="KW-1185">Reference proteome</keyword>
<dbReference type="RefSeq" id="WP_100746292.1">
    <property type="nucleotide sequence ID" value="NZ_NPEF02000012.1"/>
</dbReference>
<evidence type="ECO:0000313" key="2">
    <source>
        <dbReference type="EMBL" id="MDV6236121.1"/>
    </source>
</evidence>
<name>A0A2N0BMN8_9LEPT</name>
<reference evidence="2" key="3">
    <citation type="submission" date="2023-10" db="EMBL/GenBank/DDBJ databases">
        <authorList>
            <person name="Picardeau M."/>
            <person name="Thibeaux R."/>
        </authorList>
    </citation>
    <scope>NUCLEOTIDE SEQUENCE</scope>
    <source>
        <strain evidence="2">ATI7-C-A5</strain>
    </source>
</reference>
<protein>
    <submittedName>
        <fullName evidence="3">Uncharacterized protein</fullName>
    </submittedName>
</protein>
<dbReference type="Proteomes" id="UP000232122">
    <property type="component" value="Unassembled WGS sequence"/>
</dbReference>
<reference evidence="3" key="1">
    <citation type="submission" date="2017-07" db="EMBL/GenBank/DDBJ databases">
        <title>Leptospira spp. isolated from tropical soils.</title>
        <authorList>
            <person name="Thibeaux R."/>
            <person name="Iraola G."/>
            <person name="Ferres I."/>
            <person name="Bierque E."/>
            <person name="Girault D."/>
            <person name="Soupe-Gilbert M.-E."/>
            <person name="Picardeau M."/>
            <person name="Goarant C."/>
        </authorList>
    </citation>
    <scope>NUCLEOTIDE SEQUENCE [LARGE SCALE GENOMIC DNA]</scope>
    <source>
        <strain evidence="3">ATI7-C-A5</strain>
    </source>
</reference>
<keyword evidence="1" id="KW-0472">Membrane</keyword>
<gene>
    <name evidence="2" type="ORF">CH379_010855</name>
    <name evidence="3" type="ORF">CH379_14940</name>
</gene>
<keyword evidence="1" id="KW-0812">Transmembrane</keyword>
<dbReference type="EMBL" id="NPEF02000012">
    <property type="protein sequence ID" value="MDV6236121.1"/>
    <property type="molecule type" value="Genomic_DNA"/>
</dbReference>
<evidence type="ECO:0000313" key="3">
    <source>
        <dbReference type="EMBL" id="PJZ92109.1"/>
    </source>
</evidence>
<evidence type="ECO:0000313" key="4">
    <source>
        <dbReference type="Proteomes" id="UP000232122"/>
    </source>
</evidence>
<proteinExistence type="predicted"/>
<sequence>MRLIRSFFTIICILLNLFCSTLLPIEKRNYVEDVMIGKNQTTTDWILLKKRRFGMALFVDEVSENEFRLKYYSARKFPFGVYLACTFTIARSQVDTFKISNMSYVLDNGCSKSNQTDWCYQSRGVIGPASEKENEEYMLPCVREFLNDFRSPMRNGAL</sequence>
<keyword evidence="1" id="KW-1133">Transmembrane helix</keyword>
<dbReference type="OrthoDB" id="330074at2"/>
<dbReference type="AlphaFoldDB" id="A0A2N0BMN8"/>
<organism evidence="3">
    <name type="scientific">Leptospira ellisii</name>
    <dbReference type="NCBI Taxonomy" id="2023197"/>
    <lineage>
        <taxon>Bacteria</taxon>
        <taxon>Pseudomonadati</taxon>
        <taxon>Spirochaetota</taxon>
        <taxon>Spirochaetia</taxon>
        <taxon>Leptospirales</taxon>
        <taxon>Leptospiraceae</taxon>
        <taxon>Leptospira</taxon>
    </lineage>
</organism>